<sequence length="283" mass="29868">MAPRDAILGWDEDTNAEAYETFTRAHPMYDATSRDLARRAHLADAGLVVDLCGGVGATARAILDLIPAGARVLSVDNAAAMQRVGRRTLTDARLTWITAPAEQLADHVPAGGADAVVCNSAIWKTDTPAVFAAVAYILRSGGRFVFNIGGGFAGVRHPDEQSVPTGPSLNSLIRQVAARNDGYTPSPMATDTSPTLPLEAVIEQLAAAGLAVLDTEVTAQHSTMAEKKAWLSIPVFAQPEGNFTYAQRMRILDAAYALTTPDAPTVTSWLVVVAQQSEAEATA</sequence>
<name>A0A919QE62_9ACTN</name>
<dbReference type="EMBL" id="BOOA01000020">
    <property type="protein sequence ID" value="GIH24627.1"/>
    <property type="molecule type" value="Genomic_DNA"/>
</dbReference>
<keyword evidence="3" id="KW-1185">Reference proteome</keyword>
<dbReference type="InterPro" id="IPR041698">
    <property type="entry name" value="Methyltransf_25"/>
</dbReference>
<organism evidence="2 3">
    <name type="scientific">Acrocarpospora phusangensis</name>
    <dbReference type="NCBI Taxonomy" id="1070424"/>
    <lineage>
        <taxon>Bacteria</taxon>
        <taxon>Bacillati</taxon>
        <taxon>Actinomycetota</taxon>
        <taxon>Actinomycetes</taxon>
        <taxon>Streptosporangiales</taxon>
        <taxon>Streptosporangiaceae</taxon>
        <taxon>Acrocarpospora</taxon>
    </lineage>
</organism>
<dbReference type="Gene3D" id="3.40.50.150">
    <property type="entry name" value="Vaccinia Virus protein VP39"/>
    <property type="match status" value="1"/>
</dbReference>
<reference evidence="2" key="1">
    <citation type="submission" date="2021-01" db="EMBL/GenBank/DDBJ databases">
        <title>Whole genome shotgun sequence of Acrocarpospora phusangensis NBRC 108782.</title>
        <authorList>
            <person name="Komaki H."/>
            <person name="Tamura T."/>
        </authorList>
    </citation>
    <scope>NUCLEOTIDE SEQUENCE</scope>
    <source>
        <strain evidence="2">NBRC 108782</strain>
    </source>
</reference>
<comment type="caution">
    <text evidence="2">The sequence shown here is derived from an EMBL/GenBank/DDBJ whole genome shotgun (WGS) entry which is preliminary data.</text>
</comment>
<dbReference type="CDD" id="cd02440">
    <property type="entry name" value="AdoMet_MTases"/>
    <property type="match status" value="1"/>
</dbReference>
<feature type="domain" description="Methyltransferase" evidence="1">
    <location>
        <begin position="48"/>
        <end position="142"/>
    </location>
</feature>
<protein>
    <recommendedName>
        <fullName evidence="1">Methyltransferase domain-containing protein</fullName>
    </recommendedName>
</protein>
<dbReference type="AlphaFoldDB" id="A0A919QE62"/>
<gene>
    <name evidence="2" type="ORF">Aph01nite_29370</name>
</gene>
<dbReference type="RefSeq" id="WP_204041376.1">
    <property type="nucleotide sequence ID" value="NZ_BOOA01000020.1"/>
</dbReference>
<proteinExistence type="predicted"/>
<accession>A0A919QE62</accession>
<dbReference type="Pfam" id="PF13649">
    <property type="entry name" value="Methyltransf_25"/>
    <property type="match status" value="1"/>
</dbReference>
<evidence type="ECO:0000313" key="2">
    <source>
        <dbReference type="EMBL" id="GIH24627.1"/>
    </source>
</evidence>
<evidence type="ECO:0000313" key="3">
    <source>
        <dbReference type="Proteomes" id="UP000640052"/>
    </source>
</evidence>
<evidence type="ECO:0000259" key="1">
    <source>
        <dbReference type="Pfam" id="PF13649"/>
    </source>
</evidence>
<dbReference type="SUPFAM" id="SSF53335">
    <property type="entry name" value="S-adenosyl-L-methionine-dependent methyltransferases"/>
    <property type="match status" value="1"/>
</dbReference>
<dbReference type="InterPro" id="IPR029063">
    <property type="entry name" value="SAM-dependent_MTases_sf"/>
</dbReference>
<dbReference type="Proteomes" id="UP000640052">
    <property type="component" value="Unassembled WGS sequence"/>
</dbReference>